<gene>
    <name evidence="2" type="ORF">D0T12_09860</name>
</gene>
<dbReference type="RefSeq" id="WP_117399206.1">
    <property type="nucleotide sequence ID" value="NZ_QVNQ01000003.1"/>
</dbReference>
<dbReference type="OrthoDB" id="9779092at2"/>
<protein>
    <submittedName>
        <fullName evidence="2">Uncharacterized protein</fullName>
    </submittedName>
</protein>
<feature type="region of interest" description="Disordered" evidence="1">
    <location>
        <begin position="43"/>
        <end position="66"/>
    </location>
</feature>
<sequence length="66" mass="6671">MPYGMIGLLGAKRPVEFAGPAVLAPVAARNLLALGNVTLQITGDPPSRGVAPGDVHRPVVADGTAR</sequence>
<evidence type="ECO:0000313" key="2">
    <source>
        <dbReference type="EMBL" id="RFS85343.1"/>
    </source>
</evidence>
<evidence type="ECO:0000256" key="1">
    <source>
        <dbReference type="SAM" id="MobiDB-lite"/>
    </source>
</evidence>
<reference evidence="2 3" key="1">
    <citation type="submission" date="2018-08" db="EMBL/GenBank/DDBJ databases">
        <title>Actinomadura spongicola sp. nov., isolated from marine sponge Leucetta chagosensis.</title>
        <authorList>
            <person name="Li L."/>
            <person name="Lin H.W."/>
        </authorList>
    </citation>
    <scope>NUCLEOTIDE SEQUENCE [LARGE SCALE GENOMIC DNA]</scope>
    <source>
        <strain evidence="2 3">LHW52907</strain>
    </source>
</reference>
<dbReference type="EMBL" id="QVNQ01000003">
    <property type="protein sequence ID" value="RFS85343.1"/>
    <property type="molecule type" value="Genomic_DNA"/>
</dbReference>
<proteinExistence type="predicted"/>
<evidence type="ECO:0000313" key="3">
    <source>
        <dbReference type="Proteomes" id="UP000262882"/>
    </source>
</evidence>
<dbReference type="Proteomes" id="UP000262882">
    <property type="component" value="Unassembled WGS sequence"/>
</dbReference>
<accession>A0A372GJR6</accession>
<comment type="caution">
    <text evidence="2">The sequence shown here is derived from an EMBL/GenBank/DDBJ whole genome shotgun (WGS) entry which is preliminary data.</text>
</comment>
<organism evidence="2 3">
    <name type="scientific">Actinomadura spongiicola</name>
    <dbReference type="NCBI Taxonomy" id="2303421"/>
    <lineage>
        <taxon>Bacteria</taxon>
        <taxon>Bacillati</taxon>
        <taxon>Actinomycetota</taxon>
        <taxon>Actinomycetes</taxon>
        <taxon>Streptosporangiales</taxon>
        <taxon>Thermomonosporaceae</taxon>
        <taxon>Actinomadura</taxon>
    </lineage>
</organism>
<feature type="compositionally biased region" description="Basic and acidic residues" evidence="1">
    <location>
        <begin position="54"/>
        <end position="66"/>
    </location>
</feature>
<dbReference type="AlphaFoldDB" id="A0A372GJR6"/>
<keyword evidence="3" id="KW-1185">Reference proteome</keyword>
<name>A0A372GJR6_9ACTN</name>